<protein>
    <recommendedName>
        <fullName evidence="3 9">Gluconokinase</fullName>
        <ecNumber evidence="3 9">2.7.1.12</ecNumber>
    </recommendedName>
</protein>
<evidence type="ECO:0000256" key="9">
    <source>
        <dbReference type="RuleBase" id="RU363066"/>
    </source>
</evidence>
<dbReference type="Gene3D" id="3.40.50.300">
    <property type="entry name" value="P-loop containing nucleotide triphosphate hydrolases"/>
    <property type="match status" value="1"/>
</dbReference>
<dbReference type="PRINTS" id="PR01100">
    <property type="entry name" value="SHIKIMTKNASE"/>
</dbReference>
<evidence type="ECO:0000256" key="6">
    <source>
        <dbReference type="ARBA" id="ARBA00022777"/>
    </source>
</evidence>
<organism evidence="10 11">
    <name type="scientific">Aquamicrobium soli</name>
    <dbReference type="NCBI Taxonomy" id="1811518"/>
    <lineage>
        <taxon>Bacteria</taxon>
        <taxon>Pseudomonadati</taxon>
        <taxon>Pseudomonadota</taxon>
        <taxon>Alphaproteobacteria</taxon>
        <taxon>Hyphomicrobiales</taxon>
        <taxon>Phyllobacteriaceae</taxon>
        <taxon>Aquamicrobium</taxon>
    </lineage>
</organism>
<proteinExistence type="inferred from homology"/>
<dbReference type="Proteomes" id="UP001595583">
    <property type="component" value="Unassembled WGS sequence"/>
</dbReference>
<evidence type="ECO:0000256" key="1">
    <source>
        <dbReference type="ARBA" id="ARBA00004761"/>
    </source>
</evidence>
<gene>
    <name evidence="10" type="ORF">ACFOHJ_23810</name>
</gene>
<dbReference type="PANTHER" id="PTHR43442">
    <property type="entry name" value="GLUCONOKINASE-RELATED"/>
    <property type="match status" value="1"/>
</dbReference>
<comment type="catalytic activity">
    <reaction evidence="8 9">
        <text>D-gluconate + ATP = 6-phospho-D-gluconate + ADP + H(+)</text>
        <dbReference type="Rhea" id="RHEA:19433"/>
        <dbReference type="ChEBI" id="CHEBI:15378"/>
        <dbReference type="ChEBI" id="CHEBI:18391"/>
        <dbReference type="ChEBI" id="CHEBI:30616"/>
        <dbReference type="ChEBI" id="CHEBI:58759"/>
        <dbReference type="ChEBI" id="CHEBI:456216"/>
        <dbReference type="EC" id="2.7.1.12"/>
    </reaction>
</comment>
<keyword evidence="11" id="KW-1185">Reference proteome</keyword>
<dbReference type="Pfam" id="PF13671">
    <property type="entry name" value="AAA_33"/>
    <property type="match status" value="1"/>
</dbReference>
<dbReference type="InterPro" id="IPR027417">
    <property type="entry name" value="P-loop_NTPase"/>
</dbReference>
<comment type="caution">
    <text evidence="10">The sequence shown here is derived from an EMBL/GenBank/DDBJ whole genome shotgun (WGS) entry which is preliminary data.</text>
</comment>
<evidence type="ECO:0000256" key="7">
    <source>
        <dbReference type="ARBA" id="ARBA00022840"/>
    </source>
</evidence>
<evidence type="ECO:0000256" key="8">
    <source>
        <dbReference type="ARBA" id="ARBA00048090"/>
    </source>
</evidence>
<dbReference type="RefSeq" id="WP_378225478.1">
    <property type="nucleotide sequence ID" value="NZ_JBHRTK010000034.1"/>
</dbReference>
<dbReference type="SUPFAM" id="SSF52540">
    <property type="entry name" value="P-loop containing nucleoside triphosphate hydrolases"/>
    <property type="match status" value="1"/>
</dbReference>
<sequence length="200" mass="21104">MGEGTPNAADAAEKASYVLVMGVSGAGKSTIGKALAGRIGAGFIEADDYHPAENIRLMSNGEPLSDTHRWPWLQTVAEAARRERQRHGRPVVIACSALKRSYRDVLRQALGPLSIVHLSGSVETIRARLEGRRGHFMPIELLGSQLAILQPPGADEEGGSLSIDDSEAGVLSKALRLLNAGHGGVGARGESGMARGDLHE</sequence>
<evidence type="ECO:0000256" key="2">
    <source>
        <dbReference type="ARBA" id="ARBA00008420"/>
    </source>
</evidence>
<evidence type="ECO:0000256" key="4">
    <source>
        <dbReference type="ARBA" id="ARBA00022679"/>
    </source>
</evidence>
<evidence type="ECO:0000313" key="11">
    <source>
        <dbReference type="Proteomes" id="UP001595583"/>
    </source>
</evidence>
<evidence type="ECO:0000256" key="5">
    <source>
        <dbReference type="ARBA" id="ARBA00022741"/>
    </source>
</evidence>
<keyword evidence="5 9" id="KW-0547">Nucleotide-binding</keyword>
<dbReference type="NCBIfam" id="TIGR01313">
    <property type="entry name" value="therm_gnt_kin"/>
    <property type="match status" value="1"/>
</dbReference>
<keyword evidence="6 9" id="KW-0418">Kinase</keyword>
<evidence type="ECO:0000313" key="10">
    <source>
        <dbReference type="EMBL" id="MFC3209252.1"/>
    </source>
</evidence>
<dbReference type="CDD" id="cd02021">
    <property type="entry name" value="GntK"/>
    <property type="match status" value="1"/>
</dbReference>
<evidence type="ECO:0000256" key="3">
    <source>
        <dbReference type="ARBA" id="ARBA00012054"/>
    </source>
</evidence>
<dbReference type="EMBL" id="JBHRTK010000034">
    <property type="protein sequence ID" value="MFC3209252.1"/>
    <property type="molecule type" value="Genomic_DNA"/>
</dbReference>
<name>A0ABV7KIS5_9HYPH</name>
<comment type="pathway">
    <text evidence="1">Carbohydrate acid metabolism.</text>
</comment>
<dbReference type="EC" id="2.7.1.12" evidence="3 9"/>
<comment type="similarity">
    <text evidence="2 9">Belongs to the gluconokinase GntK/GntV family.</text>
</comment>
<reference evidence="11" key="1">
    <citation type="journal article" date="2019" name="Int. J. Syst. Evol. Microbiol.">
        <title>The Global Catalogue of Microorganisms (GCM) 10K type strain sequencing project: providing services to taxonomists for standard genome sequencing and annotation.</title>
        <authorList>
            <consortium name="The Broad Institute Genomics Platform"/>
            <consortium name="The Broad Institute Genome Sequencing Center for Infectious Disease"/>
            <person name="Wu L."/>
            <person name="Ma J."/>
        </authorList>
    </citation>
    <scope>NUCLEOTIDE SEQUENCE [LARGE SCALE GENOMIC DNA]</scope>
    <source>
        <strain evidence="11">KCTC 52165</strain>
    </source>
</reference>
<accession>A0ABV7KIS5</accession>
<dbReference type="InterPro" id="IPR006001">
    <property type="entry name" value="Therm_gnt_kin"/>
</dbReference>
<keyword evidence="7 9" id="KW-0067">ATP-binding</keyword>
<dbReference type="PANTHER" id="PTHR43442:SF3">
    <property type="entry name" value="GLUCONOKINASE-RELATED"/>
    <property type="match status" value="1"/>
</dbReference>
<keyword evidence="4 9" id="KW-0808">Transferase</keyword>